<proteinExistence type="predicted"/>
<dbReference type="PANTHER" id="PTHR12526">
    <property type="entry name" value="GLYCOSYLTRANSFERASE"/>
    <property type="match status" value="1"/>
</dbReference>
<dbReference type="InterPro" id="IPR001296">
    <property type="entry name" value="Glyco_trans_1"/>
</dbReference>
<dbReference type="RefSeq" id="WP_191700845.1">
    <property type="nucleotide sequence ID" value="NZ_JACSPZ010000006.1"/>
</dbReference>
<feature type="domain" description="Glycosyltransferase subfamily 4-like N-terminal" evidence="2">
    <location>
        <begin position="13"/>
        <end position="170"/>
    </location>
</feature>
<evidence type="ECO:0000313" key="4">
    <source>
        <dbReference type="Proteomes" id="UP000619101"/>
    </source>
</evidence>
<dbReference type="InterPro" id="IPR028098">
    <property type="entry name" value="Glyco_trans_4-like_N"/>
</dbReference>
<dbReference type="EMBL" id="JACSPZ010000006">
    <property type="protein sequence ID" value="MBD8037772.1"/>
    <property type="molecule type" value="Genomic_DNA"/>
</dbReference>
<dbReference type="Pfam" id="PF13439">
    <property type="entry name" value="Glyco_transf_4"/>
    <property type="match status" value="1"/>
</dbReference>
<organism evidence="3 4">
    <name type="scientific">Solibacillus faecavium</name>
    <dbReference type="NCBI Taxonomy" id="2762221"/>
    <lineage>
        <taxon>Bacteria</taxon>
        <taxon>Bacillati</taxon>
        <taxon>Bacillota</taxon>
        <taxon>Bacilli</taxon>
        <taxon>Bacillales</taxon>
        <taxon>Caryophanaceae</taxon>
        <taxon>Solibacillus</taxon>
    </lineage>
</organism>
<feature type="domain" description="Glycosyl transferase family 1" evidence="1">
    <location>
        <begin position="188"/>
        <end position="334"/>
    </location>
</feature>
<evidence type="ECO:0000313" key="3">
    <source>
        <dbReference type="EMBL" id="MBD8037772.1"/>
    </source>
</evidence>
<evidence type="ECO:0000259" key="1">
    <source>
        <dbReference type="Pfam" id="PF00534"/>
    </source>
</evidence>
<comment type="caution">
    <text evidence="3">The sequence shown here is derived from an EMBL/GenBank/DDBJ whole genome shotgun (WGS) entry which is preliminary data.</text>
</comment>
<sequence>MRILHVIPNLGSGGAEKMLVDLIKEMLSQNIKCEVAVLTKNNNFFGKELDILDIPVYYGDTSKVYNIRNIFFLKNIIKTKEYNCIHTHLYAPQLFTPLACQLINKKIQLLTTEHSTHNKRRNNKIFYLLDKWMYMQYSKIVAITKDTRTQLINYLPNLASNTVVIENGINEKIYSNAEPLAYNEISAEIKDEEKIILMVAGMREQKDPETLIRASKLLPKECRVVFVGEGERMEEVKRYAKEFGRNNILFLGARTDVPSLMKAATVFVLSSKWEGFGLVVVEAAAAGLPIIATDVEGLRDVVAKVGGNTFTPYDEKELSQLITQNLNKKIKKRSISTFSISTTAEKYLELYEVIIK</sequence>
<reference evidence="3 4" key="1">
    <citation type="submission" date="2020-08" db="EMBL/GenBank/DDBJ databases">
        <title>A Genomic Blueprint of the Chicken Gut Microbiome.</title>
        <authorList>
            <person name="Gilroy R."/>
            <person name="Ravi A."/>
            <person name="Getino M."/>
            <person name="Pursley I."/>
            <person name="Horton D.L."/>
            <person name="Alikhan N.-F."/>
            <person name="Baker D."/>
            <person name="Gharbi K."/>
            <person name="Hall N."/>
            <person name="Watson M."/>
            <person name="Adriaenssens E.M."/>
            <person name="Foster-Nyarko E."/>
            <person name="Jarju S."/>
            <person name="Secka A."/>
            <person name="Antonio M."/>
            <person name="Oren A."/>
            <person name="Chaudhuri R."/>
            <person name="La Ragione R.M."/>
            <person name="Hildebrand F."/>
            <person name="Pallen M.J."/>
        </authorList>
    </citation>
    <scope>NUCLEOTIDE SEQUENCE [LARGE SCALE GENOMIC DNA]</scope>
    <source>
        <strain evidence="3 4">A46</strain>
    </source>
</reference>
<dbReference type="PANTHER" id="PTHR12526:SF630">
    <property type="entry name" value="GLYCOSYLTRANSFERASE"/>
    <property type="match status" value="1"/>
</dbReference>
<gene>
    <name evidence="3" type="ORF">H9635_13555</name>
</gene>
<accession>A0ABR8Y0N6</accession>
<dbReference type="Pfam" id="PF00534">
    <property type="entry name" value="Glycos_transf_1"/>
    <property type="match status" value="1"/>
</dbReference>
<protein>
    <submittedName>
        <fullName evidence="3">Glycosyltransferase</fullName>
    </submittedName>
</protein>
<keyword evidence="4" id="KW-1185">Reference proteome</keyword>
<evidence type="ECO:0000259" key="2">
    <source>
        <dbReference type="Pfam" id="PF13439"/>
    </source>
</evidence>
<dbReference type="Proteomes" id="UP000619101">
    <property type="component" value="Unassembled WGS sequence"/>
</dbReference>
<dbReference type="Gene3D" id="3.40.50.2000">
    <property type="entry name" value="Glycogen Phosphorylase B"/>
    <property type="match status" value="2"/>
</dbReference>
<name>A0ABR8Y0N6_9BACL</name>
<dbReference type="SUPFAM" id="SSF53756">
    <property type="entry name" value="UDP-Glycosyltransferase/glycogen phosphorylase"/>
    <property type="match status" value="1"/>
</dbReference>